<dbReference type="Gene3D" id="6.10.250.3120">
    <property type="match status" value="1"/>
</dbReference>
<name>A0A401SIX4_CHIPU</name>
<feature type="domain" description="ASD2" evidence="7">
    <location>
        <begin position="1347"/>
        <end position="1643"/>
    </location>
</feature>
<sequence>MRKNGPGIRPYTWHLAKLSEAHPEPTMMYYSSGCFSLSWHSGYDTSDYPAQWDQLALRRNTDQRSSFGSMDSLDQPSQNCDQSAYPNKRDSAYSSFSASSNTSDYTLSSSVKTDESASMDSILHGLGPWLPTKYGDAQYLQNGNEGREQPSEEQFCSHCGKGSSVSSNMLPTRAHEGNSSSSTKSVPPQPPVRRESFMAAKARSASLCMTNSEALAATNLLLHSGRCASETLLSTKDKDFEGQYIANVPKCSVGTTLHSSKPISSHCPVECCCLLRQHPRQHCHSQIQSEKIILHENTTFPRKSSRYLMEQLDLYNLIEPSFVTSHYVSLGQVKQNERSPLNLHRHSAPEKLLTTQMHSLPLAINGKNNLRSHYDQESHQWTNCASIPQQEYQSNIALTHKALNKTDFSSEEQMKENSLNPESIPKMKQQEIEVASCDHYLDTPLYSSPCKGEPNSVTCTSASPQTTFQQQNLHLPPRPPDQMSEGRSGNTLENERDTEEAKNETDRNTRGWCSRVARMRRKSDRFATNLRNEIQMKKAQLQKNKSGTGLLQMEEASEEIGDLREKPSNSYTCLAGESDTNSSAEVVTGTKLQTANPNKSLNNLEDGHKTGNMHLRPLTDNSHFPQNRCKTGSLSQNIEEQKTAQQVLGTSQCRWTPDDGWELQSKAVKEVSVDEAKPCAVAVLQEPDTSPLVPFAERRKFFEETSKNFSSSDSYNFVKPQSKSNTLGKSKGQNVCSKLHALPSDHLRHSAKEVFQHPSCKVSEDSGQDLVCSSRNLEQAIHHGQVKKLYEQEREHLEPLKLSKSSTLKERCISQVQQVQHSDLTPTLHYQYFLPDNSQLEDPHPTLRSNQLQTSFPEGYPVEKLNQTEIINRKFTATEREVKNLSNGNSQETFSEINSKESNKDEWDNPKLEMSAWERPNKTSTLPENFSEYGPEYPQKEAVTHTCCTGHINCGSLDMLNKFEEGKFAPNDSEINRHEDLTSNKKMKAPPPQRPPPPDLQKYRLQKLSQHELADLEKYQSRKLSQHELADLEKYQSRKLSQQEKMTDVDSYQTWKLSQNEVQELHKYHLRKLSLRELPDLESYQTRKLSLHDFPDLEKYQSWNWSRDELPDLDKYWSRRGSHCELDSALIAHPTLIDWKRPELISDRETLGHSDLSSRPESAMDNAAWYSHPSQLSADYITSLEYRYPRSDFIDPRCLVSSSAVPVPGERLIPSQYSYKSQRPMTKLVKSSENEAASRTQKFISPVGELASRGSRNWPFEGLYLPHSMPSTKNEMDLGCQRCGESYFSIANRQDERWDDSETYIKLVPVPLSNTIKSPSQEPSEGVETVRCSSSAQSRPTAELTSEELVRDIAEKDRSLADILDPNSKMKSAVGFIGGIFPESKQELSRAREHKKRNRLQLRLNIDQEKCTAQATSSTAITSSTSCSAYYSTSAAKAELLNKMKDLPNMAEVCLEEEEEEEETLIEKKQQLISSLSRKLSVLHEAQKSLLEDISANCALGEEAERLVKNVCKPNEFDKYRMFIGDLDKVVNLLLSLSGRLARVENALNNLDVEMSEEERHALTEKKKQLLAQLEEAKELKEHVDRREHAVHNILVKHLSEEELQDYIHFVKMKSALIIEQRELEDKIKLGEEQLKCLRDSLSFRPC</sequence>
<gene>
    <name evidence="8" type="ORF">chiPu_0008815</name>
</gene>
<proteinExistence type="inferred from homology"/>
<dbReference type="STRING" id="137246.A0A401SIX4"/>
<dbReference type="InterPro" id="IPR014799">
    <property type="entry name" value="ASD2_dom"/>
</dbReference>
<evidence type="ECO:0000256" key="2">
    <source>
        <dbReference type="ARBA" id="ARBA00006469"/>
    </source>
</evidence>
<comment type="similarity">
    <text evidence="2">Belongs to the shroom family.</text>
</comment>
<protein>
    <recommendedName>
        <fullName evidence="7">ASD2 domain-containing protein</fullName>
    </recommendedName>
</protein>
<feature type="compositionally biased region" description="Polar residues" evidence="6">
    <location>
        <begin position="457"/>
        <end position="473"/>
    </location>
</feature>
<feature type="compositionally biased region" description="Polar residues" evidence="6">
    <location>
        <begin position="177"/>
        <end position="186"/>
    </location>
</feature>
<evidence type="ECO:0000256" key="4">
    <source>
        <dbReference type="ARBA" id="ARBA00023212"/>
    </source>
</evidence>
<feature type="compositionally biased region" description="Basic and acidic residues" evidence="6">
    <location>
        <begin position="898"/>
        <end position="911"/>
    </location>
</feature>
<evidence type="ECO:0000256" key="3">
    <source>
        <dbReference type="ARBA" id="ARBA00022490"/>
    </source>
</evidence>
<evidence type="ECO:0000313" key="9">
    <source>
        <dbReference type="Proteomes" id="UP000287033"/>
    </source>
</evidence>
<feature type="compositionally biased region" description="Polar residues" evidence="6">
    <location>
        <begin position="886"/>
        <end position="897"/>
    </location>
</feature>
<dbReference type="GO" id="GO:0043296">
    <property type="term" value="C:apical junction complex"/>
    <property type="evidence" value="ECO:0007669"/>
    <property type="project" value="TreeGrafter"/>
</dbReference>
<feature type="compositionally biased region" description="Low complexity" evidence="6">
    <location>
        <begin position="92"/>
        <end position="107"/>
    </location>
</feature>
<evidence type="ECO:0000313" key="8">
    <source>
        <dbReference type="EMBL" id="GCC30367.1"/>
    </source>
</evidence>
<reference evidence="8 9" key="1">
    <citation type="journal article" date="2018" name="Nat. Ecol. Evol.">
        <title>Shark genomes provide insights into elasmobranch evolution and the origin of vertebrates.</title>
        <authorList>
            <person name="Hara Y"/>
            <person name="Yamaguchi K"/>
            <person name="Onimaru K"/>
            <person name="Kadota M"/>
            <person name="Koyanagi M"/>
            <person name="Keeley SD"/>
            <person name="Tatsumi K"/>
            <person name="Tanaka K"/>
            <person name="Motone F"/>
            <person name="Kageyama Y"/>
            <person name="Nozu R"/>
            <person name="Adachi N"/>
            <person name="Nishimura O"/>
            <person name="Nakagawa R"/>
            <person name="Tanegashima C"/>
            <person name="Kiyatake I"/>
            <person name="Matsumoto R"/>
            <person name="Murakumo K"/>
            <person name="Nishida K"/>
            <person name="Terakita A"/>
            <person name="Kuratani S"/>
            <person name="Sato K"/>
            <person name="Hyodo S Kuraku.S."/>
        </authorList>
    </citation>
    <scope>NUCLEOTIDE SEQUENCE [LARGE SCALE GENOMIC DNA]</scope>
</reference>
<accession>A0A401SIX4</accession>
<keyword evidence="4" id="KW-0206">Cytoskeleton</keyword>
<evidence type="ECO:0000259" key="7">
    <source>
        <dbReference type="PROSITE" id="PS51307"/>
    </source>
</evidence>
<evidence type="ECO:0000256" key="5">
    <source>
        <dbReference type="SAM" id="Coils"/>
    </source>
</evidence>
<dbReference type="GO" id="GO:0007015">
    <property type="term" value="P:actin filament organization"/>
    <property type="evidence" value="ECO:0007669"/>
    <property type="project" value="TreeGrafter"/>
</dbReference>
<comment type="caution">
    <text evidence="8">The sequence shown here is derived from an EMBL/GenBank/DDBJ whole genome shotgun (WGS) entry which is preliminary data.</text>
</comment>
<feature type="region of interest" description="Disordered" evidence="6">
    <location>
        <begin position="457"/>
        <end position="510"/>
    </location>
</feature>
<feature type="compositionally biased region" description="Polar residues" evidence="6">
    <location>
        <begin position="63"/>
        <end position="85"/>
    </location>
</feature>
<feature type="region of interest" description="Disordered" evidence="6">
    <location>
        <begin position="140"/>
        <end position="192"/>
    </location>
</feature>
<dbReference type="GO" id="GO:0005912">
    <property type="term" value="C:adherens junction"/>
    <property type="evidence" value="ECO:0007669"/>
    <property type="project" value="TreeGrafter"/>
</dbReference>
<feature type="coiled-coil region" evidence="5">
    <location>
        <begin position="1534"/>
        <end position="1587"/>
    </location>
</feature>
<comment type="subcellular location">
    <subcellularLocation>
        <location evidence="1">Cytoplasm</location>
        <location evidence="1">Cytoskeleton</location>
    </subcellularLocation>
</comment>
<dbReference type="Proteomes" id="UP000287033">
    <property type="component" value="Unassembled WGS sequence"/>
</dbReference>
<dbReference type="PANTHER" id="PTHR15012">
    <property type="entry name" value="APICAL PROTEIN/SHROOM-RELATED"/>
    <property type="match status" value="1"/>
</dbReference>
<evidence type="ECO:0000256" key="6">
    <source>
        <dbReference type="SAM" id="MobiDB-lite"/>
    </source>
</evidence>
<dbReference type="GO" id="GO:0016324">
    <property type="term" value="C:apical plasma membrane"/>
    <property type="evidence" value="ECO:0007669"/>
    <property type="project" value="TreeGrafter"/>
</dbReference>
<dbReference type="PROSITE" id="PS51307">
    <property type="entry name" value="ASD2"/>
    <property type="match status" value="1"/>
</dbReference>
<feature type="compositionally biased region" description="Basic and acidic residues" evidence="6">
    <location>
        <begin position="493"/>
        <end position="509"/>
    </location>
</feature>
<keyword evidence="5" id="KW-0175">Coiled coil</keyword>
<feature type="region of interest" description="Disordered" evidence="6">
    <location>
        <begin position="886"/>
        <end position="925"/>
    </location>
</feature>
<dbReference type="OrthoDB" id="10063560at2759"/>
<keyword evidence="9" id="KW-1185">Reference proteome</keyword>
<dbReference type="GO" id="GO:0051015">
    <property type="term" value="F:actin filament binding"/>
    <property type="evidence" value="ECO:0007669"/>
    <property type="project" value="InterPro"/>
</dbReference>
<dbReference type="InterPro" id="IPR027685">
    <property type="entry name" value="Shroom_fam"/>
</dbReference>
<feature type="region of interest" description="Disordered" evidence="6">
    <location>
        <begin position="63"/>
        <end position="107"/>
    </location>
</feature>
<dbReference type="GO" id="GO:0030864">
    <property type="term" value="C:cortical actin cytoskeleton"/>
    <property type="evidence" value="ECO:0007669"/>
    <property type="project" value="TreeGrafter"/>
</dbReference>
<dbReference type="PANTHER" id="PTHR15012:SF35">
    <property type="entry name" value="PROTEIN SHROOM4"/>
    <property type="match status" value="1"/>
</dbReference>
<dbReference type="EMBL" id="BEZZ01000299">
    <property type="protein sequence ID" value="GCC30367.1"/>
    <property type="molecule type" value="Genomic_DNA"/>
</dbReference>
<dbReference type="Pfam" id="PF08687">
    <property type="entry name" value="ASD2"/>
    <property type="match status" value="1"/>
</dbReference>
<evidence type="ECO:0000256" key="1">
    <source>
        <dbReference type="ARBA" id="ARBA00004245"/>
    </source>
</evidence>
<keyword evidence="3" id="KW-0963">Cytoplasm</keyword>
<organism evidence="8 9">
    <name type="scientific">Chiloscyllium punctatum</name>
    <name type="common">Brownbanded bambooshark</name>
    <name type="synonym">Hemiscyllium punctatum</name>
    <dbReference type="NCBI Taxonomy" id="137246"/>
    <lineage>
        <taxon>Eukaryota</taxon>
        <taxon>Metazoa</taxon>
        <taxon>Chordata</taxon>
        <taxon>Craniata</taxon>
        <taxon>Vertebrata</taxon>
        <taxon>Chondrichthyes</taxon>
        <taxon>Elasmobranchii</taxon>
        <taxon>Galeomorphii</taxon>
        <taxon>Galeoidea</taxon>
        <taxon>Orectolobiformes</taxon>
        <taxon>Hemiscylliidae</taxon>
        <taxon>Chiloscyllium</taxon>
    </lineage>
</organism>